<comment type="caution">
    <text evidence="3">The sequence shown here is derived from an EMBL/GenBank/DDBJ whole genome shotgun (WGS) entry which is preliminary data.</text>
</comment>
<dbReference type="GeneID" id="25794111"/>
<dbReference type="HOGENOM" id="CLU_026673_16_7_1"/>
<dbReference type="Gene3D" id="3.40.50.720">
    <property type="entry name" value="NAD(P)-binding Rossmann-like Domain"/>
    <property type="match status" value="1"/>
</dbReference>
<dbReference type="AlphaFoldDB" id="G9N8I4"/>
<dbReference type="eggNOG" id="KOG1198">
    <property type="taxonomic scope" value="Eukaryota"/>
</dbReference>
<dbReference type="SUPFAM" id="SSF51735">
    <property type="entry name" value="NAD(P)-binding Rossmann-fold domains"/>
    <property type="match status" value="1"/>
</dbReference>
<dbReference type="InterPro" id="IPR036291">
    <property type="entry name" value="NAD(P)-bd_dom_sf"/>
</dbReference>
<name>G9N8I4_HYPVG</name>
<evidence type="ECO:0000313" key="3">
    <source>
        <dbReference type="EMBL" id="EHK17291.1"/>
    </source>
</evidence>
<evidence type="ECO:0000313" key="4">
    <source>
        <dbReference type="Proteomes" id="UP000007115"/>
    </source>
</evidence>
<protein>
    <recommendedName>
        <fullName evidence="5">Alcohol dehydrogenase-like C-terminal domain-containing protein</fullName>
    </recommendedName>
</protein>
<reference evidence="3 4" key="1">
    <citation type="journal article" date="2011" name="Genome Biol.">
        <title>Comparative genome sequence analysis underscores mycoparasitism as the ancestral life style of Trichoderma.</title>
        <authorList>
            <person name="Kubicek C.P."/>
            <person name="Herrera-Estrella A."/>
            <person name="Seidl-Seiboth V."/>
            <person name="Martinez D.A."/>
            <person name="Druzhinina I.S."/>
            <person name="Thon M."/>
            <person name="Zeilinger S."/>
            <person name="Casas-Flores S."/>
            <person name="Horwitz B.A."/>
            <person name="Mukherjee P.K."/>
            <person name="Mukherjee M."/>
            <person name="Kredics L."/>
            <person name="Alcaraz L.D."/>
            <person name="Aerts A."/>
            <person name="Antal Z."/>
            <person name="Atanasova L."/>
            <person name="Cervantes-Badillo M.G."/>
            <person name="Challacombe J."/>
            <person name="Chertkov O."/>
            <person name="McCluskey K."/>
            <person name="Coulpier F."/>
            <person name="Deshpande N."/>
            <person name="von Doehren H."/>
            <person name="Ebbole D.J."/>
            <person name="Esquivel-Naranjo E.U."/>
            <person name="Fekete E."/>
            <person name="Flipphi M."/>
            <person name="Glaser F."/>
            <person name="Gomez-Rodriguez E.Y."/>
            <person name="Gruber S."/>
            <person name="Han C."/>
            <person name="Henrissat B."/>
            <person name="Hermosa R."/>
            <person name="Hernandez-Onate M."/>
            <person name="Karaffa L."/>
            <person name="Kosti I."/>
            <person name="Le Crom S."/>
            <person name="Lindquist E."/>
            <person name="Lucas S."/>
            <person name="Luebeck M."/>
            <person name="Luebeck P.S."/>
            <person name="Margeot A."/>
            <person name="Metz B."/>
            <person name="Misra M."/>
            <person name="Nevalainen H."/>
            <person name="Omann M."/>
            <person name="Packer N."/>
            <person name="Perrone G."/>
            <person name="Uresti-Rivera E.E."/>
            <person name="Salamov A."/>
            <person name="Schmoll M."/>
            <person name="Seiboth B."/>
            <person name="Shapiro H."/>
            <person name="Sukno S."/>
            <person name="Tamayo-Ramos J.A."/>
            <person name="Tisch D."/>
            <person name="Wiest A."/>
            <person name="Wilkinson H.H."/>
            <person name="Zhang M."/>
            <person name="Coutinho P.M."/>
            <person name="Kenerley C.M."/>
            <person name="Monte E."/>
            <person name="Baker S.E."/>
            <person name="Grigoriev I.V."/>
        </authorList>
    </citation>
    <scope>NUCLEOTIDE SEQUENCE [LARGE SCALE GENOMIC DNA]</scope>
    <source>
        <strain evidence="4">Gv29-8 / FGSC 10586</strain>
    </source>
</reference>
<feature type="non-terminal residue" evidence="3">
    <location>
        <position position="1"/>
    </location>
</feature>
<proteinExistence type="predicted"/>
<keyword evidence="4" id="KW-1185">Reference proteome</keyword>
<dbReference type="PANTHER" id="PTHR45348:SF6">
    <property type="entry name" value="TRANS-ENOYL REDUCTASE APDC"/>
    <property type="match status" value="1"/>
</dbReference>
<dbReference type="VEuPathDB" id="FungiDB:TRIVIDRAFT_42542"/>
<keyword evidence="2" id="KW-0560">Oxidoreductase</keyword>
<keyword evidence="1" id="KW-0521">NADP</keyword>
<evidence type="ECO:0008006" key="5">
    <source>
        <dbReference type="Google" id="ProtNLM"/>
    </source>
</evidence>
<evidence type="ECO:0000256" key="1">
    <source>
        <dbReference type="ARBA" id="ARBA00022857"/>
    </source>
</evidence>
<dbReference type="OMA" id="AWDCTGD"/>
<gene>
    <name evidence="3" type="ORF">TRIVIDRAFT_42542</name>
</gene>
<organism evidence="3 4">
    <name type="scientific">Hypocrea virens (strain Gv29-8 / FGSC 10586)</name>
    <name type="common">Gliocladium virens</name>
    <name type="synonym">Trichoderma virens</name>
    <dbReference type="NCBI Taxonomy" id="413071"/>
    <lineage>
        <taxon>Eukaryota</taxon>
        <taxon>Fungi</taxon>
        <taxon>Dikarya</taxon>
        <taxon>Ascomycota</taxon>
        <taxon>Pezizomycotina</taxon>
        <taxon>Sordariomycetes</taxon>
        <taxon>Hypocreomycetidae</taxon>
        <taxon>Hypocreales</taxon>
        <taxon>Hypocreaceae</taxon>
        <taxon>Trichoderma</taxon>
    </lineage>
</organism>
<dbReference type="PANTHER" id="PTHR45348">
    <property type="entry name" value="HYPOTHETICAL OXIDOREDUCTASE (EUROFUNG)"/>
    <property type="match status" value="1"/>
</dbReference>
<dbReference type="RefSeq" id="XP_013951486.1">
    <property type="nucleotide sequence ID" value="XM_014096011.1"/>
</dbReference>
<accession>G9N8I4</accession>
<dbReference type="InParanoid" id="G9N8I4"/>
<dbReference type="STRING" id="413071.G9N8I4"/>
<dbReference type="InterPro" id="IPR047122">
    <property type="entry name" value="Trans-enoyl_RdTase-like"/>
</dbReference>
<evidence type="ECO:0000256" key="2">
    <source>
        <dbReference type="ARBA" id="ARBA00023002"/>
    </source>
</evidence>
<dbReference type="OrthoDB" id="48317at2759"/>
<dbReference type="GO" id="GO:0016651">
    <property type="term" value="F:oxidoreductase activity, acting on NAD(P)H"/>
    <property type="evidence" value="ECO:0007669"/>
    <property type="project" value="InterPro"/>
</dbReference>
<sequence length="224" mass="25022">TLGVAVATVGMVFYNSLKLPSPLSLKKESSYFLIYEASTAMGIMAIRMALMSGFSPIALCSPRNHDPVKSLGAVATFDYHSPSCGSEIRDFTNNTLVYALDCIADTGSMTICYQAIRDAGGHYLSLEPFPTRCHTRKSIKRNWINTLTMFNQAVKWQIGYRKDAKPRDRAFGNEWFRTSQNLLDNDHIKPHPFREITGGLDPIVDGITQVRKSEVSAMKLVYTI</sequence>
<dbReference type="CDD" id="cd08249">
    <property type="entry name" value="enoyl_reductase_like"/>
    <property type="match status" value="1"/>
</dbReference>
<dbReference type="Proteomes" id="UP000007115">
    <property type="component" value="Unassembled WGS sequence"/>
</dbReference>
<dbReference type="EMBL" id="ABDF02000089">
    <property type="protein sequence ID" value="EHK17291.1"/>
    <property type="molecule type" value="Genomic_DNA"/>
</dbReference>